<dbReference type="GO" id="GO:0005794">
    <property type="term" value="C:Golgi apparatus"/>
    <property type="evidence" value="ECO:0007669"/>
    <property type="project" value="TreeGrafter"/>
</dbReference>
<comment type="subcellular location">
    <subcellularLocation>
        <location evidence="1 11">Membrane</location>
        <topology evidence="1 11">Single-pass type II membrane protein</topology>
    </subcellularLocation>
</comment>
<evidence type="ECO:0000256" key="9">
    <source>
        <dbReference type="ARBA" id="ARBA00023136"/>
    </source>
</evidence>
<dbReference type="SUPFAM" id="SSF53448">
    <property type="entry name" value="Nucleotide-diphospho-sugar transferases"/>
    <property type="match status" value="1"/>
</dbReference>
<keyword evidence="4 11" id="KW-0328">Glycosyltransferase</keyword>
<dbReference type="PRINTS" id="PR02050">
    <property type="entry name" value="B14GALTRFASE"/>
</dbReference>
<comment type="function">
    <text evidence="11">Catalyzes the transfer of galactose onto proteins or lipids.</text>
</comment>
<sequence length="309" mass="36149">MFKKYLLIVTTIIFSYFYTYSPNRHARRYTYIAKEDILNHMKFRHPENVSTALKSCTYQDIILENEFIEIVTITQNKSFQKPLSGGEFKPKHCLALIKTALIVPYRNRTSQLAIFINYMHFFLQKQNIHYRIFVANQNDTLPFNRAKMLNYGASLAMKLNYDCLVLHDVDLLPINVGNIYGCAKLPRHMSCNLDTFRYNLPYLSIFGGAISISTKQFKMVNGMSNSFYGWGGEDDDFYRRVNTSGLKPCRFDPEVNRYIMLSHKKQDANKNRFLLMKLAVRESENDGLNSLLHHWSIKLEDLYTYITVS</sequence>
<organism evidence="14 15">
    <name type="scientific">Exocentrus adspersus</name>
    <dbReference type="NCBI Taxonomy" id="1586481"/>
    <lineage>
        <taxon>Eukaryota</taxon>
        <taxon>Metazoa</taxon>
        <taxon>Ecdysozoa</taxon>
        <taxon>Arthropoda</taxon>
        <taxon>Hexapoda</taxon>
        <taxon>Insecta</taxon>
        <taxon>Pterygota</taxon>
        <taxon>Neoptera</taxon>
        <taxon>Endopterygota</taxon>
        <taxon>Coleoptera</taxon>
        <taxon>Polyphaga</taxon>
        <taxon>Cucujiformia</taxon>
        <taxon>Chrysomeloidea</taxon>
        <taxon>Cerambycidae</taxon>
        <taxon>Lamiinae</taxon>
        <taxon>Acanthocinini</taxon>
        <taxon>Exocentrus</taxon>
    </lineage>
</organism>
<dbReference type="GO" id="GO:0033842">
    <property type="term" value="F:N-acetyl-beta-glucosaminyl-derivative 4-beta-N-acetylgalactosaminyltransferase activity"/>
    <property type="evidence" value="ECO:0007669"/>
    <property type="project" value="TreeGrafter"/>
</dbReference>
<evidence type="ECO:0000313" key="15">
    <source>
        <dbReference type="Proteomes" id="UP001159042"/>
    </source>
</evidence>
<evidence type="ECO:0000259" key="12">
    <source>
        <dbReference type="Pfam" id="PF02709"/>
    </source>
</evidence>
<evidence type="ECO:0000256" key="4">
    <source>
        <dbReference type="ARBA" id="ARBA00022676"/>
    </source>
</evidence>
<keyword evidence="5 11" id="KW-0808">Transferase</keyword>
<keyword evidence="11" id="KW-0479">Metal-binding</keyword>
<feature type="domain" description="Galactosyltransferase N-terminal" evidence="13">
    <location>
        <begin position="73"/>
        <end position="182"/>
    </location>
</feature>
<keyword evidence="8" id="KW-1133">Transmembrane helix</keyword>
<keyword evidence="7 11" id="KW-0735">Signal-anchor</keyword>
<accession>A0AAV8W6R9</accession>
<keyword evidence="10 11" id="KW-0325">Glycoprotein</keyword>
<dbReference type="Gene3D" id="3.90.550.10">
    <property type="entry name" value="Spore Coat Polysaccharide Biosynthesis Protein SpsA, Chain A"/>
    <property type="match status" value="1"/>
</dbReference>
<comment type="caution">
    <text evidence="14">The sequence shown here is derived from an EMBL/GenBank/DDBJ whole genome shotgun (WGS) entry which is preliminary data.</text>
</comment>
<keyword evidence="9" id="KW-0472">Membrane</keyword>
<dbReference type="Proteomes" id="UP001159042">
    <property type="component" value="Unassembled WGS sequence"/>
</dbReference>
<dbReference type="Pfam" id="PF02709">
    <property type="entry name" value="Glyco_transf_7C"/>
    <property type="match status" value="1"/>
</dbReference>
<dbReference type="PANTHER" id="PTHR19300">
    <property type="entry name" value="BETA-1,4-GALACTOSYLTRANSFERASE"/>
    <property type="match status" value="1"/>
</dbReference>
<evidence type="ECO:0000256" key="10">
    <source>
        <dbReference type="ARBA" id="ARBA00023180"/>
    </source>
</evidence>
<dbReference type="GO" id="GO:0016020">
    <property type="term" value="C:membrane"/>
    <property type="evidence" value="ECO:0007669"/>
    <property type="project" value="UniProtKB-SubCell"/>
</dbReference>
<evidence type="ECO:0000256" key="7">
    <source>
        <dbReference type="ARBA" id="ARBA00022968"/>
    </source>
</evidence>
<dbReference type="GO" id="GO:0005975">
    <property type="term" value="P:carbohydrate metabolic process"/>
    <property type="evidence" value="ECO:0007669"/>
    <property type="project" value="InterPro"/>
</dbReference>
<reference evidence="14 15" key="1">
    <citation type="journal article" date="2023" name="Insect Mol. Biol.">
        <title>Genome sequencing provides insights into the evolution of gene families encoding plant cell wall-degrading enzymes in longhorned beetles.</title>
        <authorList>
            <person name="Shin N.R."/>
            <person name="Okamura Y."/>
            <person name="Kirsch R."/>
            <person name="Pauchet Y."/>
        </authorList>
    </citation>
    <scope>NUCLEOTIDE SEQUENCE [LARGE SCALE GENOMIC DNA]</scope>
    <source>
        <strain evidence="14">EAD_L_NR</strain>
    </source>
</reference>
<dbReference type="InterPro" id="IPR027791">
    <property type="entry name" value="Galactosyl_T_C"/>
</dbReference>
<feature type="domain" description="Galactosyltransferase C-terminal" evidence="12">
    <location>
        <begin position="187"/>
        <end position="264"/>
    </location>
</feature>
<protein>
    <recommendedName>
        <fullName evidence="11">Beta-1,4-N-acetylgalactosaminyltransferase</fullName>
        <ecNumber evidence="11">2.4.1.-</ecNumber>
    </recommendedName>
    <alternativeName>
        <fullName evidence="11">Beta-4-GalNAcT</fullName>
    </alternativeName>
</protein>
<dbReference type="InterPro" id="IPR029044">
    <property type="entry name" value="Nucleotide-diphossugar_trans"/>
</dbReference>
<dbReference type="EC" id="2.4.1.-" evidence="11"/>
<dbReference type="InterPro" id="IPR027995">
    <property type="entry name" value="Galactosyl_T_N"/>
</dbReference>
<evidence type="ECO:0000256" key="3">
    <source>
        <dbReference type="ARBA" id="ARBA00005735"/>
    </source>
</evidence>
<dbReference type="Pfam" id="PF13733">
    <property type="entry name" value="Glyco_transf_7N"/>
    <property type="match status" value="1"/>
</dbReference>
<name>A0AAV8W6R9_9CUCU</name>
<dbReference type="GO" id="GO:0006688">
    <property type="term" value="P:glycosphingolipid biosynthetic process"/>
    <property type="evidence" value="ECO:0007669"/>
    <property type="project" value="TreeGrafter"/>
</dbReference>
<evidence type="ECO:0000256" key="8">
    <source>
        <dbReference type="ARBA" id="ARBA00022989"/>
    </source>
</evidence>
<dbReference type="AlphaFoldDB" id="A0AAV8W6R9"/>
<evidence type="ECO:0000256" key="11">
    <source>
        <dbReference type="RuleBase" id="RU368121"/>
    </source>
</evidence>
<comment type="similarity">
    <text evidence="3 11">Belongs to the glycosyltransferase 7 family.</text>
</comment>
<comment type="cofactor">
    <cofactor evidence="11">
        <name>Mn(2+)</name>
        <dbReference type="ChEBI" id="CHEBI:29035"/>
    </cofactor>
</comment>
<dbReference type="EMBL" id="JANEYG010000007">
    <property type="protein sequence ID" value="KAJ8922144.1"/>
    <property type="molecule type" value="Genomic_DNA"/>
</dbReference>
<evidence type="ECO:0000259" key="13">
    <source>
        <dbReference type="Pfam" id="PF13733"/>
    </source>
</evidence>
<dbReference type="GO" id="GO:0008378">
    <property type="term" value="F:galactosyltransferase activity"/>
    <property type="evidence" value="ECO:0007669"/>
    <property type="project" value="TreeGrafter"/>
</dbReference>
<keyword evidence="6" id="KW-0812">Transmembrane</keyword>
<dbReference type="PANTHER" id="PTHR19300:SF48">
    <property type="entry name" value="BETA-1,4-N-ACETYLGALACTOSAMINYLTRANSFERASE"/>
    <property type="match status" value="1"/>
</dbReference>
<dbReference type="InterPro" id="IPR003859">
    <property type="entry name" value="Galactosyl_T"/>
</dbReference>
<dbReference type="GO" id="GO:0046872">
    <property type="term" value="F:metal ion binding"/>
    <property type="evidence" value="ECO:0007669"/>
    <property type="project" value="UniProtKB-UniRule"/>
</dbReference>
<evidence type="ECO:0000313" key="14">
    <source>
        <dbReference type="EMBL" id="KAJ8922144.1"/>
    </source>
</evidence>
<comment type="pathway">
    <text evidence="2 11">Protein modification; protein glycosylation.</text>
</comment>
<keyword evidence="15" id="KW-1185">Reference proteome</keyword>
<evidence type="ECO:0000256" key="5">
    <source>
        <dbReference type="ARBA" id="ARBA00022679"/>
    </source>
</evidence>
<gene>
    <name evidence="14" type="ORF">NQ315_004079</name>
</gene>
<evidence type="ECO:0000256" key="6">
    <source>
        <dbReference type="ARBA" id="ARBA00022692"/>
    </source>
</evidence>
<evidence type="ECO:0000256" key="2">
    <source>
        <dbReference type="ARBA" id="ARBA00004922"/>
    </source>
</evidence>
<keyword evidence="11" id="KW-0464">Manganese</keyword>
<proteinExistence type="inferred from homology"/>
<evidence type="ECO:0000256" key="1">
    <source>
        <dbReference type="ARBA" id="ARBA00004606"/>
    </source>
</evidence>